<accession>A0A8S1BEN6</accession>
<evidence type="ECO:0000256" key="1">
    <source>
        <dbReference type="SAM" id="MobiDB-lite"/>
    </source>
</evidence>
<keyword evidence="2" id="KW-0812">Transmembrane</keyword>
<keyword evidence="2" id="KW-1133">Transmembrane helix</keyword>
<evidence type="ECO:0000313" key="4">
    <source>
        <dbReference type="Proteomes" id="UP000494106"/>
    </source>
</evidence>
<dbReference type="AlphaFoldDB" id="A0A8S1BEN6"/>
<gene>
    <name evidence="3" type="ORF">APLA_LOCUS15988</name>
</gene>
<evidence type="ECO:0000313" key="3">
    <source>
        <dbReference type="EMBL" id="CAB3257454.1"/>
    </source>
</evidence>
<name>A0A8S1BEN6_ARCPL</name>
<reference evidence="3 4" key="1">
    <citation type="submission" date="2020-04" db="EMBL/GenBank/DDBJ databases">
        <authorList>
            <person name="Wallbank WR R."/>
            <person name="Pardo Diaz C."/>
            <person name="Kozak K."/>
            <person name="Martin S."/>
            <person name="Jiggins C."/>
            <person name="Moest M."/>
            <person name="Warren A I."/>
            <person name="Byers J.R.P. K."/>
            <person name="Montejo-Kovacevich G."/>
            <person name="Yen C E."/>
        </authorList>
    </citation>
    <scope>NUCLEOTIDE SEQUENCE [LARGE SCALE GENOMIC DNA]</scope>
</reference>
<dbReference type="EMBL" id="CADEBC010000591">
    <property type="protein sequence ID" value="CAB3257454.1"/>
    <property type="molecule type" value="Genomic_DNA"/>
</dbReference>
<feature type="region of interest" description="Disordered" evidence="1">
    <location>
        <begin position="559"/>
        <end position="582"/>
    </location>
</feature>
<protein>
    <submittedName>
        <fullName evidence="3">Uncharacterized protein</fullName>
    </submittedName>
</protein>
<dbReference type="Proteomes" id="UP000494106">
    <property type="component" value="Unassembled WGS sequence"/>
</dbReference>
<sequence>MSADQGQLSNVANFKNVTTKETLKSKDINDVFTLQADHNEMKIICEGKSNSETSNFFVNLHRVDNNVEDVLFNITPVVYSDYSNTFKTYVVLENMTFNITLFNYNASEARCCHYYNGFYNFPIKLENAVEENKFISIIMVPSASEDMSTVWKCTLIKMDSPDQYVIFDMRVKGKNNLNITIGGLEQKPAVLDFSEVECDAISHYWYEAGEAIDLDCVNLHAGGTIQLKYYDKNFPKSSLGLGTVRTKLIETDLLWQVPINFRKSMHSSNDGDMITCTYKTEYYDYKYTHRIVFKLKTESSSKGVIKIDVNNFRLVPITVSEANRSIYQYKYYEGDTLMVTCGKDKTASGFLQFETNEIEFMERNKCCRAELQEQNLWLKKNTIKLNTEHLNGKHLTCNLTDDRMISTADIMFLVETKQLYVIGLSMSDMIYHYKKNMSTWILDYKYSEDQVLHLTCVATTESNLRWIYSNSSEEFYNKTKSISHKFTLKPEVNKTTITCEATDIETMYIQSVCKPTSYTAVDTTNSNVVVIISFSVATLVSVFGITMAFCTCIKRKDTSDSQNETSRNQHQLRPLPEVPSVPRQRQPLYSYDYVYSSSDYEDLQPVETSNNSNQQNTLYYWADCAL</sequence>
<comment type="caution">
    <text evidence="3">The sequence shown here is derived from an EMBL/GenBank/DDBJ whole genome shotgun (WGS) entry which is preliminary data.</text>
</comment>
<evidence type="ECO:0000256" key="2">
    <source>
        <dbReference type="SAM" id="Phobius"/>
    </source>
</evidence>
<keyword evidence="2" id="KW-0472">Membrane</keyword>
<feature type="transmembrane region" description="Helical" evidence="2">
    <location>
        <begin position="528"/>
        <end position="553"/>
    </location>
</feature>
<proteinExistence type="predicted"/>
<keyword evidence="4" id="KW-1185">Reference proteome</keyword>
<organism evidence="3 4">
    <name type="scientific">Arctia plantaginis</name>
    <name type="common">Wood tiger moth</name>
    <name type="synonym">Phalaena plantaginis</name>
    <dbReference type="NCBI Taxonomy" id="874455"/>
    <lineage>
        <taxon>Eukaryota</taxon>
        <taxon>Metazoa</taxon>
        <taxon>Ecdysozoa</taxon>
        <taxon>Arthropoda</taxon>
        <taxon>Hexapoda</taxon>
        <taxon>Insecta</taxon>
        <taxon>Pterygota</taxon>
        <taxon>Neoptera</taxon>
        <taxon>Endopterygota</taxon>
        <taxon>Lepidoptera</taxon>
        <taxon>Glossata</taxon>
        <taxon>Ditrysia</taxon>
        <taxon>Noctuoidea</taxon>
        <taxon>Erebidae</taxon>
        <taxon>Arctiinae</taxon>
        <taxon>Arctia</taxon>
    </lineage>
</organism>
<dbReference type="OrthoDB" id="7477989at2759"/>
<feature type="compositionally biased region" description="Polar residues" evidence="1">
    <location>
        <begin position="560"/>
        <end position="571"/>
    </location>
</feature>